<evidence type="ECO:0000256" key="1">
    <source>
        <dbReference type="SAM" id="MobiDB-lite"/>
    </source>
</evidence>
<dbReference type="Proteomes" id="UP000825935">
    <property type="component" value="Chromosome 17"/>
</dbReference>
<sequence>MGCNYSRLGDDDVVKKFKARKSFMKQAVAHRQAFAAAHAAYLHALRNTGSALRQFAEGEAKDLASSATLCNALELPPPPPPHLISSSPTSLSNNRTAEKKNASTKEGENGSWSPGSSASEKDSDTPPPPSPQKSTWDVFNLFRPSSPPLNLQLEEQHRRKSRGSSKARDRSRYGYNGYEDDSSATNVMSSRLHHDYDQQPSSALAKWERSNRDFSTMVRNGDAERGDLLEMVKNIDSRFLQASACGSSVSKTLETRKGHLLSDLPKSGNAGSMFSPLKWNWSRSATDDLPSVAESELMGSHALTLERLRHWEKKLFREVKIAEDLRSEYQKKCNQLRQQEVKGEDANVVERTRSAMKHDHSQLLVACQGIESTSAAIRKVRDEELYPQLLELSKGLAYMWKTMHECHAYQKHTVLQFQSLESWVTQEATSQYHHHATSELERELNNWHDCFCKLISSHRDYVTALNGWAHLTLLQIMDADVLAEQENHEYSSYSEYVTPPSPTAHRSCTPTTISLCEEWQKALDRLPDTVASEAIKSLVAVVHALVEHQADELKQKRKVERLSKQLEKKMENLHIAERKQAEAAARTPPIQVPTKRSDMDELDDEAISTDSEHASDEHPSSSLYAKDPLTDKKATVDHLKKKVEEERLKHSKYVQDTRMLTMNNLQTGLPGVFEAMTGFSAVCAQAFQVLSNHEERAVEELY</sequence>
<evidence type="ECO:0008006" key="6">
    <source>
        <dbReference type="Google" id="ProtNLM"/>
    </source>
</evidence>
<feature type="compositionally biased region" description="Basic and acidic residues" evidence="1">
    <location>
        <begin position="96"/>
        <end position="108"/>
    </location>
</feature>
<comment type="caution">
    <text evidence="4">The sequence shown here is derived from an EMBL/GenBank/DDBJ whole genome shotgun (WGS) entry which is preliminary data.</text>
</comment>
<feature type="domain" description="DUF632" evidence="2">
    <location>
        <begin position="228"/>
        <end position="543"/>
    </location>
</feature>
<dbReference type="PANTHER" id="PTHR21450">
    <property type="entry name" value="PROTEIN ALTERED PHOSPHATE STARVATION RESPONSE 1"/>
    <property type="match status" value="1"/>
</dbReference>
<dbReference type="AlphaFoldDB" id="A0A8T2SUB6"/>
<dbReference type="OrthoDB" id="1919226at2759"/>
<feature type="region of interest" description="Disordered" evidence="1">
    <location>
        <begin position="578"/>
        <end position="629"/>
    </location>
</feature>
<evidence type="ECO:0000259" key="3">
    <source>
        <dbReference type="Pfam" id="PF04783"/>
    </source>
</evidence>
<accession>A0A8T2SUB6</accession>
<name>A0A8T2SUB6_CERRI</name>
<dbReference type="EMBL" id="CM035422">
    <property type="protein sequence ID" value="KAH7372813.1"/>
    <property type="molecule type" value="Genomic_DNA"/>
</dbReference>
<gene>
    <name evidence="4" type="ORF">KP509_17G022700</name>
</gene>
<protein>
    <recommendedName>
        <fullName evidence="6">Nitrate regulatory gene2 protein</fullName>
    </recommendedName>
</protein>
<feature type="domain" description="DUF630" evidence="3">
    <location>
        <begin position="1"/>
        <end position="59"/>
    </location>
</feature>
<dbReference type="InterPro" id="IPR006867">
    <property type="entry name" value="DUF632"/>
</dbReference>
<dbReference type="InterPro" id="IPR006868">
    <property type="entry name" value="DUF630"/>
</dbReference>
<dbReference type="PANTHER" id="PTHR21450:SF23">
    <property type="entry name" value="PROTEIN ALTERED PHOSPHATE STARVATION RESPONSE 1"/>
    <property type="match status" value="1"/>
</dbReference>
<dbReference type="OMA" id="FMPSNEP"/>
<dbReference type="Pfam" id="PF04782">
    <property type="entry name" value="DUF632"/>
    <property type="match status" value="1"/>
</dbReference>
<organism evidence="4 5">
    <name type="scientific">Ceratopteris richardii</name>
    <name type="common">Triangle waterfern</name>
    <dbReference type="NCBI Taxonomy" id="49495"/>
    <lineage>
        <taxon>Eukaryota</taxon>
        <taxon>Viridiplantae</taxon>
        <taxon>Streptophyta</taxon>
        <taxon>Embryophyta</taxon>
        <taxon>Tracheophyta</taxon>
        <taxon>Polypodiopsida</taxon>
        <taxon>Polypodiidae</taxon>
        <taxon>Polypodiales</taxon>
        <taxon>Pteridineae</taxon>
        <taxon>Pteridaceae</taxon>
        <taxon>Parkerioideae</taxon>
        <taxon>Ceratopteris</taxon>
    </lineage>
</organism>
<feature type="compositionally biased region" description="Low complexity" evidence="1">
    <location>
        <begin position="83"/>
        <end position="92"/>
    </location>
</feature>
<feature type="region of interest" description="Disordered" evidence="1">
    <location>
        <begin position="71"/>
        <end position="184"/>
    </location>
</feature>
<keyword evidence="5" id="KW-1185">Reference proteome</keyword>
<reference evidence="4" key="1">
    <citation type="submission" date="2021-08" db="EMBL/GenBank/DDBJ databases">
        <title>WGS assembly of Ceratopteris richardii.</title>
        <authorList>
            <person name="Marchant D.B."/>
            <person name="Chen G."/>
            <person name="Jenkins J."/>
            <person name="Shu S."/>
            <person name="Leebens-Mack J."/>
            <person name="Grimwood J."/>
            <person name="Schmutz J."/>
            <person name="Soltis P."/>
            <person name="Soltis D."/>
            <person name="Chen Z.-H."/>
        </authorList>
    </citation>
    <scope>NUCLEOTIDE SEQUENCE</scope>
    <source>
        <strain evidence="4">Whitten #5841</strain>
        <tissue evidence="4">Leaf</tissue>
    </source>
</reference>
<proteinExistence type="predicted"/>
<dbReference type="Pfam" id="PF04783">
    <property type="entry name" value="DUF630"/>
    <property type="match status" value="1"/>
</dbReference>
<evidence type="ECO:0000313" key="5">
    <source>
        <dbReference type="Proteomes" id="UP000825935"/>
    </source>
</evidence>
<evidence type="ECO:0000259" key="2">
    <source>
        <dbReference type="Pfam" id="PF04782"/>
    </source>
</evidence>
<evidence type="ECO:0000313" key="4">
    <source>
        <dbReference type="EMBL" id="KAH7372813.1"/>
    </source>
</evidence>
<feature type="compositionally biased region" description="Basic and acidic residues" evidence="1">
    <location>
        <begin position="610"/>
        <end position="619"/>
    </location>
</feature>